<gene>
    <name evidence="2" type="ORF">SAMN05444414_12054</name>
</gene>
<sequence>MTCSFEQVVCVDTDRHQANATLDRVAIVRMRSHEPTLAYVDKPTKDGNMPGRRTGDVPEETGALKKDVIPLRMG</sequence>
<dbReference type="AlphaFoldDB" id="A0A1M7BRI6"/>
<protein>
    <recommendedName>
        <fullName evidence="4">Transposase</fullName>
    </recommendedName>
</protein>
<dbReference type="Proteomes" id="UP000184191">
    <property type="component" value="Unassembled WGS sequence"/>
</dbReference>
<name>A0A1M7BRI6_9RHOB</name>
<evidence type="ECO:0000313" key="3">
    <source>
        <dbReference type="Proteomes" id="UP000184191"/>
    </source>
</evidence>
<dbReference type="EMBL" id="FRBN01000020">
    <property type="protein sequence ID" value="SHL57547.1"/>
    <property type="molecule type" value="Genomic_DNA"/>
</dbReference>
<accession>A0A1M7BRI6</accession>
<evidence type="ECO:0000256" key="1">
    <source>
        <dbReference type="SAM" id="MobiDB-lite"/>
    </source>
</evidence>
<keyword evidence="3" id="KW-1185">Reference proteome</keyword>
<organism evidence="2 3">
    <name type="scientific">Roseovarius marisflavi</name>
    <dbReference type="NCBI Taxonomy" id="1054996"/>
    <lineage>
        <taxon>Bacteria</taxon>
        <taxon>Pseudomonadati</taxon>
        <taxon>Pseudomonadota</taxon>
        <taxon>Alphaproteobacteria</taxon>
        <taxon>Rhodobacterales</taxon>
        <taxon>Roseobacteraceae</taxon>
        <taxon>Roseovarius</taxon>
    </lineage>
</organism>
<feature type="compositionally biased region" description="Basic and acidic residues" evidence="1">
    <location>
        <begin position="62"/>
        <end position="74"/>
    </location>
</feature>
<proteinExistence type="predicted"/>
<reference evidence="3" key="1">
    <citation type="submission" date="2016-11" db="EMBL/GenBank/DDBJ databases">
        <authorList>
            <person name="Varghese N."/>
            <person name="Submissions S."/>
        </authorList>
    </citation>
    <scope>NUCLEOTIDE SEQUENCE [LARGE SCALE GENOMIC DNA]</scope>
    <source>
        <strain evidence="3">DSM 29327</strain>
    </source>
</reference>
<feature type="region of interest" description="Disordered" evidence="1">
    <location>
        <begin position="39"/>
        <end position="74"/>
    </location>
</feature>
<evidence type="ECO:0000313" key="2">
    <source>
        <dbReference type="EMBL" id="SHL57547.1"/>
    </source>
</evidence>
<evidence type="ECO:0008006" key="4">
    <source>
        <dbReference type="Google" id="ProtNLM"/>
    </source>
</evidence>
<dbReference type="STRING" id="1054996.SAMN05444414_12054"/>